<evidence type="ECO:0000259" key="5">
    <source>
        <dbReference type="PROSITE" id="PS50404"/>
    </source>
</evidence>
<accession>H9BX17</accession>
<evidence type="ECO:0000313" key="7">
    <source>
        <dbReference type="EMBL" id="AFD03339.1"/>
    </source>
</evidence>
<dbReference type="InterPro" id="IPR036249">
    <property type="entry name" value="Thioredoxin-like_sf"/>
</dbReference>
<dbReference type="PANTHER" id="PTHR43969">
    <property type="entry name" value="GLUTATHIONE S TRANSFERASE D10, ISOFORM A-RELATED"/>
    <property type="match status" value="1"/>
</dbReference>
<evidence type="ECO:0000259" key="6">
    <source>
        <dbReference type="PROSITE" id="PS50405"/>
    </source>
</evidence>
<dbReference type="SFLD" id="SFLDG00358">
    <property type="entry name" value="Main_(cytGST)"/>
    <property type="match status" value="1"/>
</dbReference>
<dbReference type="InterPro" id="IPR010987">
    <property type="entry name" value="Glutathione-S-Trfase_C-like"/>
</dbReference>
<dbReference type="EMBL" id="JQ085822">
    <property type="protein sequence ID" value="AFD03339.1"/>
    <property type="molecule type" value="Genomic_DNA"/>
</dbReference>
<feature type="domain" description="GST N-terminal" evidence="5">
    <location>
        <begin position="1"/>
        <end position="81"/>
    </location>
</feature>
<dbReference type="GO" id="GO:0006749">
    <property type="term" value="P:glutathione metabolic process"/>
    <property type="evidence" value="ECO:0007669"/>
    <property type="project" value="TreeGrafter"/>
</dbReference>
<dbReference type="Pfam" id="PF02798">
    <property type="entry name" value="GST_N"/>
    <property type="match status" value="1"/>
</dbReference>
<reference evidence="7" key="1">
    <citation type="submission" date="2011-11" db="EMBL/GenBank/DDBJ databases">
        <title>Construction and analysis of a metagenome of deep-sea sediment.</title>
        <authorList>
            <person name="Huo Y.-Y."/>
            <person name="Cheng H."/>
            <person name="Wu M."/>
        </authorList>
    </citation>
    <scope>NUCLEOTIDE SEQUENCE</scope>
</reference>
<evidence type="ECO:0000256" key="2">
    <source>
        <dbReference type="ARBA" id="ARBA00011738"/>
    </source>
</evidence>
<dbReference type="AlphaFoldDB" id="H9BX17"/>
<sequence>MIKLYGAEVSNNVNKVRFTANALGVEYELSPINLFEGEQYSKDFLKLNPVGKVPVMQDGNFTLFESMAISKYLANKHGSSLYPQELQQRAVVDQWIDFCDIHVQTAFNRVSFNRLIAPMIGAEIDQNSLNFGLEMLDKYFPVLDAQLGQSEYLTGSELTLADINLLSILDPGEVSGIDFSIFQNLQNWFQKMKQQEFYTKCHSDFKDIMAAMGK</sequence>
<feature type="domain" description="GST C-terminal" evidence="6">
    <location>
        <begin position="85"/>
        <end position="212"/>
    </location>
</feature>
<name>H9BX17_9BACT</name>
<keyword evidence="3 7" id="KW-0808">Transferase</keyword>
<dbReference type="SUPFAM" id="SSF47616">
    <property type="entry name" value="GST C-terminal domain-like"/>
    <property type="match status" value="1"/>
</dbReference>
<dbReference type="SFLD" id="SFLDS00019">
    <property type="entry name" value="Glutathione_Transferase_(cytos"/>
    <property type="match status" value="1"/>
</dbReference>
<organism evidence="7">
    <name type="scientific">uncultured bacterium W5-15b</name>
    <dbReference type="NCBI Taxonomy" id="1130997"/>
    <lineage>
        <taxon>Bacteria</taxon>
        <taxon>environmental samples</taxon>
    </lineage>
</organism>
<evidence type="ECO:0000256" key="4">
    <source>
        <dbReference type="RuleBase" id="RU003494"/>
    </source>
</evidence>
<evidence type="ECO:0000256" key="1">
    <source>
        <dbReference type="ARBA" id="ARBA00007409"/>
    </source>
</evidence>
<dbReference type="InterPro" id="IPR036282">
    <property type="entry name" value="Glutathione-S-Trfase_C_sf"/>
</dbReference>
<dbReference type="SUPFAM" id="SSF52833">
    <property type="entry name" value="Thioredoxin-like"/>
    <property type="match status" value="1"/>
</dbReference>
<dbReference type="PROSITE" id="PS50405">
    <property type="entry name" value="GST_CTER"/>
    <property type="match status" value="1"/>
</dbReference>
<comment type="subunit">
    <text evidence="2">Homodimer.</text>
</comment>
<dbReference type="Gene3D" id="1.20.1050.10">
    <property type="match status" value="1"/>
</dbReference>
<dbReference type="PANTHER" id="PTHR43969:SF9">
    <property type="entry name" value="GLUTATHIONE S TRANSFERASE D10, ISOFORM A-RELATED"/>
    <property type="match status" value="1"/>
</dbReference>
<evidence type="ECO:0000256" key="3">
    <source>
        <dbReference type="ARBA" id="ARBA00022679"/>
    </source>
</evidence>
<dbReference type="GO" id="GO:0004364">
    <property type="term" value="F:glutathione transferase activity"/>
    <property type="evidence" value="ECO:0007669"/>
    <property type="project" value="TreeGrafter"/>
</dbReference>
<dbReference type="InterPro" id="IPR004045">
    <property type="entry name" value="Glutathione_S-Trfase_N"/>
</dbReference>
<dbReference type="InterPro" id="IPR040079">
    <property type="entry name" value="Glutathione_S-Trfase"/>
</dbReference>
<dbReference type="Gene3D" id="3.40.30.10">
    <property type="entry name" value="Glutaredoxin"/>
    <property type="match status" value="1"/>
</dbReference>
<dbReference type="InterPro" id="IPR004046">
    <property type="entry name" value="GST_C"/>
</dbReference>
<protein>
    <submittedName>
        <fullName evidence="7">Glutathione S-transferase</fullName>
    </submittedName>
</protein>
<proteinExistence type="inferred from homology"/>
<comment type="similarity">
    <text evidence="1 4">Belongs to the GST superfamily.</text>
</comment>
<dbReference type="PROSITE" id="PS50404">
    <property type="entry name" value="GST_NTER"/>
    <property type="match status" value="1"/>
</dbReference>
<dbReference type="Pfam" id="PF00043">
    <property type="entry name" value="GST_C"/>
    <property type="match status" value="1"/>
</dbReference>
<dbReference type="FunFam" id="3.40.30.10:FF:000039">
    <property type="entry name" value="Glutathione S-transferase domain"/>
    <property type="match status" value="1"/>
</dbReference>